<dbReference type="Proteomes" id="UP000054097">
    <property type="component" value="Unassembled WGS sequence"/>
</dbReference>
<evidence type="ECO:0000256" key="1">
    <source>
        <dbReference type="ARBA" id="ARBA00022737"/>
    </source>
</evidence>
<dbReference type="STRING" id="933852.A0A0C3B6R2"/>
<evidence type="ECO:0000313" key="4">
    <source>
        <dbReference type="Proteomes" id="UP000054097"/>
    </source>
</evidence>
<reference evidence="4" key="2">
    <citation type="submission" date="2015-01" db="EMBL/GenBank/DDBJ databases">
        <title>Evolutionary Origins and Diversification of the Mycorrhizal Mutualists.</title>
        <authorList>
            <consortium name="DOE Joint Genome Institute"/>
            <consortium name="Mycorrhizal Genomics Consortium"/>
            <person name="Kohler A."/>
            <person name="Kuo A."/>
            <person name="Nagy L.G."/>
            <person name="Floudas D."/>
            <person name="Copeland A."/>
            <person name="Barry K.W."/>
            <person name="Cichocki N."/>
            <person name="Veneault-Fourrey C."/>
            <person name="LaButti K."/>
            <person name="Lindquist E.A."/>
            <person name="Lipzen A."/>
            <person name="Lundell T."/>
            <person name="Morin E."/>
            <person name="Murat C."/>
            <person name="Riley R."/>
            <person name="Ohm R."/>
            <person name="Sun H."/>
            <person name="Tunlid A."/>
            <person name="Henrissat B."/>
            <person name="Grigoriev I.V."/>
            <person name="Hibbett D.S."/>
            <person name="Martin F."/>
        </authorList>
    </citation>
    <scope>NUCLEOTIDE SEQUENCE [LARGE SCALE GENOMIC DNA]</scope>
    <source>
        <strain evidence="4">MAFF 305830</strain>
    </source>
</reference>
<feature type="non-terminal residue" evidence="3">
    <location>
        <position position="249"/>
    </location>
</feature>
<dbReference type="HOGENOM" id="CLU_000288_34_23_1"/>
<keyword evidence="4" id="KW-1185">Reference proteome</keyword>
<dbReference type="Pfam" id="PF24883">
    <property type="entry name" value="NPHP3_N"/>
    <property type="match status" value="1"/>
</dbReference>
<feature type="domain" description="Nephrocystin 3-like N-terminal" evidence="2">
    <location>
        <begin position="2"/>
        <end position="121"/>
    </location>
</feature>
<evidence type="ECO:0000313" key="3">
    <source>
        <dbReference type="EMBL" id="KIM27834.1"/>
    </source>
</evidence>
<dbReference type="PANTHER" id="PTHR10039:SF15">
    <property type="entry name" value="NACHT DOMAIN-CONTAINING PROTEIN"/>
    <property type="match status" value="1"/>
</dbReference>
<dbReference type="InterPro" id="IPR056884">
    <property type="entry name" value="NPHP3-like_N"/>
</dbReference>
<dbReference type="EMBL" id="KN824296">
    <property type="protein sequence ID" value="KIM27834.1"/>
    <property type="molecule type" value="Genomic_DNA"/>
</dbReference>
<protein>
    <recommendedName>
        <fullName evidence="2">Nephrocystin 3-like N-terminal domain-containing protein</fullName>
    </recommendedName>
</protein>
<evidence type="ECO:0000259" key="2">
    <source>
        <dbReference type="Pfam" id="PF24883"/>
    </source>
</evidence>
<name>A0A0C3B6R2_SERVB</name>
<dbReference type="OrthoDB" id="7464126at2759"/>
<sequence length="249" mass="28446">MDHLRTEFTKDVGLAVVYCNYKEQEIQTPVNLLSSILRQFYDGISLSENIKALYRKHVERKTCPTIVEVAELLSAETKRFSKVFVIVDALDECPEENHYRKLFFGRLQALKSTVHLMITSRPEISAIADSVQLEIVASREDLDRYIEGRILQSSRLNDLLRGDEDRSRLKETIIQKADGMILLAQIHMTALVTATSKRELSQLLDNLTDGLDAAYEKTSERIDNQATQDRALAWRVLGWVSHALRPLSK</sequence>
<keyword evidence="1" id="KW-0677">Repeat</keyword>
<organism evidence="3 4">
    <name type="scientific">Serendipita vermifera MAFF 305830</name>
    <dbReference type="NCBI Taxonomy" id="933852"/>
    <lineage>
        <taxon>Eukaryota</taxon>
        <taxon>Fungi</taxon>
        <taxon>Dikarya</taxon>
        <taxon>Basidiomycota</taxon>
        <taxon>Agaricomycotina</taxon>
        <taxon>Agaricomycetes</taxon>
        <taxon>Sebacinales</taxon>
        <taxon>Serendipitaceae</taxon>
        <taxon>Serendipita</taxon>
    </lineage>
</organism>
<dbReference type="Gene3D" id="3.40.50.300">
    <property type="entry name" value="P-loop containing nucleotide triphosphate hydrolases"/>
    <property type="match status" value="1"/>
</dbReference>
<dbReference type="InterPro" id="IPR027417">
    <property type="entry name" value="P-loop_NTPase"/>
</dbReference>
<proteinExistence type="predicted"/>
<dbReference type="PANTHER" id="PTHR10039">
    <property type="entry name" value="AMELOGENIN"/>
    <property type="match status" value="1"/>
</dbReference>
<reference evidence="3 4" key="1">
    <citation type="submission" date="2014-04" db="EMBL/GenBank/DDBJ databases">
        <authorList>
            <consortium name="DOE Joint Genome Institute"/>
            <person name="Kuo A."/>
            <person name="Zuccaro A."/>
            <person name="Kohler A."/>
            <person name="Nagy L.G."/>
            <person name="Floudas D."/>
            <person name="Copeland A."/>
            <person name="Barry K.W."/>
            <person name="Cichocki N."/>
            <person name="Veneault-Fourrey C."/>
            <person name="LaButti K."/>
            <person name="Lindquist E.A."/>
            <person name="Lipzen A."/>
            <person name="Lundell T."/>
            <person name="Morin E."/>
            <person name="Murat C."/>
            <person name="Sun H."/>
            <person name="Tunlid A."/>
            <person name="Henrissat B."/>
            <person name="Grigoriev I.V."/>
            <person name="Hibbett D.S."/>
            <person name="Martin F."/>
            <person name="Nordberg H.P."/>
            <person name="Cantor M.N."/>
            <person name="Hua S.X."/>
        </authorList>
    </citation>
    <scope>NUCLEOTIDE SEQUENCE [LARGE SCALE GENOMIC DNA]</scope>
    <source>
        <strain evidence="3 4">MAFF 305830</strain>
    </source>
</reference>
<dbReference type="AlphaFoldDB" id="A0A0C3B6R2"/>
<accession>A0A0C3B6R2</accession>
<gene>
    <name evidence="3" type="ORF">M408DRAFT_159774</name>
</gene>